<evidence type="ECO:0000313" key="2">
    <source>
        <dbReference type="Proteomes" id="UP000003711"/>
    </source>
</evidence>
<name>E2N6Z7_9BACE</name>
<evidence type="ECO:0000313" key="1">
    <source>
        <dbReference type="EMBL" id="EEF92333.1"/>
    </source>
</evidence>
<dbReference type="HOGENOM" id="CLU_033056_0_0_10"/>
<dbReference type="InterPro" id="IPR027417">
    <property type="entry name" value="P-loop_NTPase"/>
</dbReference>
<dbReference type="Proteomes" id="UP000003711">
    <property type="component" value="Unassembled WGS sequence"/>
</dbReference>
<comment type="caution">
    <text evidence="1">The sequence shown here is derived from an EMBL/GenBank/DDBJ whole genome shotgun (WGS) entry which is preliminary data.</text>
</comment>
<sequence>MPKSSEKTIQRINTDDVEVRYSHIIKVLTDWIDTTNLITSAGRGMAKSTVIQARRSADCVYDMPGAALAFAANTYTNLTDNIMPAVKTGWELMGLYEGVHYISNKRPPESWRKRCSIIVDDYKNTISFWNGSIIFLGSLDHPSLLAGKSVVHLFFDEAKYDQDKKVNRAMPILRGDAIRYGHSHYFLGVTITTDMPDVLEGEYDWYFRYVKLMKPERILKIVQAAGELNELRIKLVREENKESPSPDKLRRIKKKIIYYEAALLKMRKGESYFINASSFTNIDILTIGYIKQLFNGTLELHEFKKSVVGMRPGLRRDIRFYVAFSEKHKYTDGVYHGEPAVNSRDLRFLHHDNPIDAGVDFGNQLSLIIGQEDGAYYRLHKNFFELPPNWFRELADQFLGFFLNHEEKELNLYYDRAGNNFEKQKEDYARKLKEAIEIDGEGNRTGWIVNLMSRKQANIRQDEEYDFMLELMKGENRALPILLIDAVNCKEAVSSIEKAPAGIRYKGQQKIVYKIKKSEKLAPKKLPMLSTNFSDAFKYLMMRKLWRRAIRGKGKASNASPYVPGFDDMEG</sequence>
<protein>
    <recommendedName>
        <fullName evidence="3">Phage terminase, large subunit, PBSX family</fullName>
    </recommendedName>
</protein>
<dbReference type="EMBL" id="ACCH01000002">
    <property type="protein sequence ID" value="EEF92333.1"/>
    <property type="molecule type" value="Genomic_DNA"/>
</dbReference>
<dbReference type="AlphaFoldDB" id="E2N6Z7"/>
<evidence type="ECO:0008006" key="3">
    <source>
        <dbReference type="Google" id="ProtNLM"/>
    </source>
</evidence>
<organism evidence="1 2">
    <name type="scientific">Bacteroides cellulosilyticus DSM 14838</name>
    <dbReference type="NCBI Taxonomy" id="537012"/>
    <lineage>
        <taxon>Bacteria</taxon>
        <taxon>Pseudomonadati</taxon>
        <taxon>Bacteroidota</taxon>
        <taxon>Bacteroidia</taxon>
        <taxon>Bacteroidales</taxon>
        <taxon>Bacteroidaceae</taxon>
        <taxon>Bacteroides</taxon>
    </lineage>
</organism>
<reference evidence="1 2" key="1">
    <citation type="submission" date="2008-12" db="EMBL/GenBank/DDBJ databases">
        <authorList>
            <person name="Fulton L."/>
            <person name="Clifton S."/>
            <person name="Fulton B."/>
            <person name="Xu J."/>
            <person name="Minx P."/>
            <person name="Pepin K.H."/>
            <person name="Johnson M."/>
            <person name="Bhonagiri V."/>
            <person name="Nash W.E."/>
            <person name="Mardis E.R."/>
            <person name="Wilson R.K."/>
        </authorList>
    </citation>
    <scope>NUCLEOTIDE SEQUENCE [LARGE SCALE GENOMIC DNA]</scope>
    <source>
        <strain evidence="1 2">DSM 14838</strain>
    </source>
</reference>
<gene>
    <name evidence="1" type="ORF">BACCELL_00039</name>
</gene>
<dbReference type="RefSeq" id="WP_007209439.1">
    <property type="nucleotide sequence ID" value="NZ_EQ973486.1"/>
</dbReference>
<proteinExistence type="predicted"/>
<reference evidence="1 2" key="2">
    <citation type="submission" date="2009-01" db="EMBL/GenBank/DDBJ databases">
        <title>Draft genome sequence of Bacteroides cellulosilyticus (DSM 14838).</title>
        <authorList>
            <person name="Sudarsanam P."/>
            <person name="Ley R."/>
            <person name="Guruge J."/>
            <person name="Turnbaugh P.J."/>
            <person name="Mahowald M."/>
            <person name="Liep D."/>
            <person name="Gordon J."/>
        </authorList>
    </citation>
    <scope>NUCLEOTIDE SEQUENCE [LARGE SCALE GENOMIC DNA]</scope>
    <source>
        <strain evidence="1 2">DSM 14838</strain>
    </source>
</reference>
<dbReference type="Gene3D" id="3.40.50.300">
    <property type="entry name" value="P-loop containing nucleotide triphosphate hydrolases"/>
    <property type="match status" value="1"/>
</dbReference>
<accession>E2N6Z7</accession>